<gene>
    <name evidence="2" type="ORF">H2LOC_008830</name>
</gene>
<evidence type="ECO:0000256" key="1">
    <source>
        <dbReference type="SAM" id="MobiDB-lite"/>
    </source>
</evidence>
<keyword evidence="3" id="KW-1185">Reference proteome</keyword>
<reference evidence="2 3" key="1">
    <citation type="submission" date="2019-11" db="EMBL/GenBank/DDBJ databases">
        <title>The genome sequence of Methylocystis heyeri.</title>
        <authorList>
            <person name="Oshkin I.Y."/>
            <person name="Miroshnikov K."/>
            <person name="Dedysh S.N."/>
        </authorList>
    </citation>
    <scope>NUCLEOTIDE SEQUENCE [LARGE SCALE GENOMIC DNA]</scope>
    <source>
        <strain evidence="2 3">H2</strain>
    </source>
</reference>
<proteinExistence type="predicted"/>
<sequence>MISLNECKDFAGLVLDELILGAGPTEAHRAKLSAYELNLKWGAETVRELIISDIRVARDLGAARLAADLLVVLRMFLHEHPEARRSIESAGETRRSRAPRVNHNARMPCRRADPEQSLIGDPLL</sequence>
<accession>A0A6B8KGW3</accession>
<dbReference type="AlphaFoldDB" id="A0A6B8KGW3"/>
<name>A0A6B8KGW3_9HYPH</name>
<organism evidence="2 3">
    <name type="scientific">Methylocystis heyeri</name>
    <dbReference type="NCBI Taxonomy" id="391905"/>
    <lineage>
        <taxon>Bacteria</taxon>
        <taxon>Pseudomonadati</taxon>
        <taxon>Pseudomonadota</taxon>
        <taxon>Alphaproteobacteria</taxon>
        <taxon>Hyphomicrobiales</taxon>
        <taxon>Methylocystaceae</taxon>
        <taxon>Methylocystis</taxon>
    </lineage>
</organism>
<dbReference type="KEGG" id="mhey:H2LOC_008830"/>
<evidence type="ECO:0000313" key="2">
    <source>
        <dbReference type="EMBL" id="QGM45798.1"/>
    </source>
</evidence>
<evidence type="ECO:0000313" key="3">
    <source>
        <dbReference type="Proteomes" id="UP000309061"/>
    </source>
</evidence>
<dbReference type="Proteomes" id="UP000309061">
    <property type="component" value="Chromosome"/>
</dbReference>
<feature type="compositionally biased region" description="Basic and acidic residues" evidence="1">
    <location>
        <begin position="84"/>
        <end position="95"/>
    </location>
</feature>
<dbReference type="OrthoDB" id="5625447at2"/>
<protein>
    <submittedName>
        <fullName evidence="2">Uncharacterized protein</fullName>
    </submittedName>
</protein>
<dbReference type="RefSeq" id="WP_136496071.1">
    <property type="nucleotide sequence ID" value="NZ_CP046052.1"/>
</dbReference>
<feature type="region of interest" description="Disordered" evidence="1">
    <location>
        <begin position="84"/>
        <end position="124"/>
    </location>
</feature>
<dbReference type="EMBL" id="CP046052">
    <property type="protein sequence ID" value="QGM45798.1"/>
    <property type="molecule type" value="Genomic_DNA"/>
</dbReference>